<sequence length="102" mass="11486">MTNDGVLAHECQQQPKKSYILGSSDDINKWHLINLLLCIDHLTLLTWRLSAFMPWPSSMTPGSACVHASAITARMELTFDETGFRWKSRAMMKVFGDESTPA</sequence>
<protein>
    <submittedName>
        <fullName evidence="1">Uncharacterized protein</fullName>
    </submittedName>
</protein>
<reference evidence="1 2" key="1">
    <citation type="submission" date="2019-05" db="EMBL/GenBank/DDBJ databases">
        <title>Emergence of the Ug99 lineage of the wheat stem rust pathogen through somatic hybridization.</title>
        <authorList>
            <person name="Li F."/>
            <person name="Upadhyaya N.M."/>
            <person name="Sperschneider J."/>
            <person name="Matny O."/>
            <person name="Nguyen-Phuc H."/>
            <person name="Mago R."/>
            <person name="Raley C."/>
            <person name="Miller M.E."/>
            <person name="Silverstein K.A.T."/>
            <person name="Henningsen E."/>
            <person name="Hirsch C.D."/>
            <person name="Visser B."/>
            <person name="Pretorius Z.A."/>
            <person name="Steffenson B.J."/>
            <person name="Schwessinger B."/>
            <person name="Dodds P.N."/>
            <person name="Figueroa M."/>
        </authorList>
    </citation>
    <scope>NUCLEOTIDE SEQUENCE [LARGE SCALE GENOMIC DNA]</scope>
    <source>
        <strain evidence="1">21-0</strain>
    </source>
</reference>
<dbReference type="AlphaFoldDB" id="A0A5B0MT87"/>
<evidence type="ECO:0000313" key="2">
    <source>
        <dbReference type="Proteomes" id="UP000324748"/>
    </source>
</evidence>
<keyword evidence="2" id="KW-1185">Reference proteome</keyword>
<accession>A0A5B0MT87</accession>
<dbReference type="Proteomes" id="UP000324748">
    <property type="component" value="Unassembled WGS sequence"/>
</dbReference>
<proteinExistence type="predicted"/>
<evidence type="ECO:0000313" key="1">
    <source>
        <dbReference type="EMBL" id="KAA1079358.1"/>
    </source>
</evidence>
<comment type="caution">
    <text evidence="1">The sequence shown here is derived from an EMBL/GenBank/DDBJ whole genome shotgun (WGS) entry which is preliminary data.</text>
</comment>
<organism evidence="1 2">
    <name type="scientific">Puccinia graminis f. sp. tritici</name>
    <dbReference type="NCBI Taxonomy" id="56615"/>
    <lineage>
        <taxon>Eukaryota</taxon>
        <taxon>Fungi</taxon>
        <taxon>Dikarya</taxon>
        <taxon>Basidiomycota</taxon>
        <taxon>Pucciniomycotina</taxon>
        <taxon>Pucciniomycetes</taxon>
        <taxon>Pucciniales</taxon>
        <taxon>Pucciniaceae</taxon>
        <taxon>Puccinia</taxon>
    </lineage>
</organism>
<gene>
    <name evidence="1" type="ORF">PGT21_009168</name>
</gene>
<dbReference type="EMBL" id="VSWC01000132">
    <property type="protein sequence ID" value="KAA1079358.1"/>
    <property type="molecule type" value="Genomic_DNA"/>
</dbReference>
<name>A0A5B0MT87_PUCGR</name>